<dbReference type="SUPFAM" id="SSF56112">
    <property type="entry name" value="Protein kinase-like (PK-like)"/>
    <property type="match status" value="1"/>
</dbReference>
<dbReference type="InterPro" id="IPR029044">
    <property type="entry name" value="Nucleotide-diphossugar_trans"/>
</dbReference>
<dbReference type="AlphaFoldDB" id="A0A381XTR8"/>
<organism evidence="2">
    <name type="scientific">marine metagenome</name>
    <dbReference type="NCBI Taxonomy" id="408172"/>
    <lineage>
        <taxon>unclassified sequences</taxon>
        <taxon>metagenomes</taxon>
        <taxon>ecological metagenomes</taxon>
    </lineage>
</organism>
<name>A0A381XTR8_9ZZZZ</name>
<reference evidence="2" key="1">
    <citation type="submission" date="2018-05" db="EMBL/GenBank/DDBJ databases">
        <authorList>
            <person name="Lanie J.A."/>
            <person name="Ng W.-L."/>
            <person name="Kazmierczak K.M."/>
            <person name="Andrzejewski T.M."/>
            <person name="Davidsen T.M."/>
            <person name="Wayne K.J."/>
            <person name="Tettelin H."/>
            <person name="Glass J.I."/>
            <person name="Rusch D."/>
            <person name="Podicherti R."/>
            <person name="Tsui H.-C.T."/>
            <person name="Winkler M.E."/>
        </authorList>
    </citation>
    <scope>NUCLEOTIDE SEQUENCE</scope>
</reference>
<gene>
    <name evidence="2" type="ORF">METZ01_LOCUS121023</name>
</gene>
<dbReference type="EMBL" id="UINC01016361">
    <property type="protein sequence ID" value="SVA68169.1"/>
    <property type="molecule type" value="Genomic_DNA"/>
</dbReference>
<evidence type="ECO:0000259" key="1">
    <source>
        <dbReference type="Pfam" id="PF01636"/>
    </source>
</evidence>
<sequence>MIEQFPGDCEFVIALGHKGNLVREYLELAHPDRQFIFQHVVPFEGKGSGLGLSLLFCEKYLQQPFIFLSCDTLVKEQIIVPDHNWMGYSQIENVSDYRTLELESDYVNQICEKGINNDNQRPYIGLSGIHDYQLFWKAMHSGKATAIRQGEVYGLRKILSKTKVSAYRYTWFDTGNPKALAITREAYRQVDEPNILEKENESIWFVRDKVIKFSDNKKFIANRIARAKELLGFIPNIQESRENMYGYQRVEGKVLSEAITVSLFDKLLSQCSIFWKLRPLNGNEELAFKNLCMDFYKDKTYKRIDLFYKKFDKKDGTELINEEEMPLLSDVLKTIDWDWISNGLPGRFHGDFHFENIIWSKREDKFTFLDWRQDFGGDLKNGDIYYDFAKLLHGLIVSHELIARDKYTVTWDENKIALNLHRKQILIDCENIFNQWIKSNGYDLKKVRVLTALIYLNIAPLHHYPYSMFLYGFGKRMLVHELKYNF</sequence>
<feature type="domain" description="Aminoglycoside phosphotransferase" evidence="1">
    <location>
        <begin position="337"/>
        <end position="393"/>
    </location>
</feature>
<dbReference type="InterPro" id="IPR011009">
    <property type="entry name" value="Kinase-like_dom_sf"/>
</dbReference>
<dbReference type="Gene3D" id="3.90.550.10">
    <property type="entry name" value="Spore Coat Polysaccharide Biosynthesis Protein SpsA, Chain A"/>
    <property type="match status" value="1"/>
</dbReference>
<proteinExistence type="predicted"/>
<dbReference type="SUPFAM" id="SSF53448">
    <property type="entry name" value="Nucleotide-diphospho-sugar transferases"/>
    <property type="match status" value="1"/>
</dbReference>
<evidence type="ECO:0000313" key="2">
    <source>
        <dbReference type="EMBL" id="SVA68169.1"/>
    </source>
</evidence>
<accession>A0A381XTR8</accession>
<dbReference type="InterPro" id="IPR002575">
    <property type="entry name" value="Aminoglycoside_PTrfase"/>
</dbReference>
<protein>
    <recommendedName>
        <fullName evidence="1">Aminoglycoside phosphotransferase domain-containing protein</fullName>
    </recommendedName>
</protein>
<dbReference type="Pfam" id="PF01636">
    <property type="entry name" value="APH"/>
    <property type="match status" value="1"/>
</dbReference>